<accession>A0A1B0ZXN4</accession>
<evidence type="ECO:0000259" key="16">
    <source>
        <dbReference type="PROSITE" id="PS51462"/>
    </source>
</evidence>
<dbReference type="InterPro" id="IPR004385">
    <property type="entry name" value="NDP_pyrophosphatase"/>
</dbReference>
<dbReference type="NCBIfam" id="TIGR00052">
    <property type="entry name" value="nudix-type nucleoside diphosphatase, YffH/AdpP family"/>
    <property type="match status" value="1"/>
</dbReference>
<dbReference type="PANTHER" id="PTHR11839">
    <property type="entry name" value="UDP/ADP-SUGAR PYROPHOSPHATASE"/>
    <property type="match status" value="1"/>
</dbReference>
<dbReference type="GO" id="GO:0046872">
    <property type="term" value="F:metal ion binding"/>
    <property type="evidence" value="ECO:0007669"/>
    <property type="project" value="UniProtKB-KW"/>
</dbReference>
<evidence type="ECO:0000256" key="15">
    <source>
        <dbReference type="RuleBase" id="RU003476"/>
    </source>
</evidence>
<dbReference type="PANTHER" id="PTHR11839:SF5">
    <property type="entry name" value="ADP-RIBOSE PYROPHOSPHATASE"/>
    <property type="match status" value="1"/>
</dbReference>
<evidence type="ECO:0000313" key="20">
    <source>
        <dbReference type="Proteomes" id="UP001218364"/>
    </source>
</evidence>
<evidence type="ECO:0000256" key="9">
    <source>
        <dbReference type="ARBA" id="ARBA00030162"/>
    </source>
</evidence>
<dbReference type="PRINTS" id="PR00502">
    <property type="entry name" value="NUDIXFAMILY"/>
</dbReference>
<evidence type="ECO:0000256" key="8">
    <source>
        <dbReference type="ARBA" id="ARBA00025164"/>
    </source>
</evidence>
<dbReference type="GO" id="GO:0047631">
    <property type="term" value="F:ADP-ribose diphosphatase activity"/>
    <property type="evidence" value="ECO:0007669"/>
    <property type="project" value="UniProtKB-EC"/>
</dbReference>
<evidence type="ECO:0000256" key="13">
    <source>
        <dbReference type="PIRSR" id="PIRSR604385-2"/>
    </source>
</evidence>
<dbReference type="InterPro" id="IPR036568">
    <property type="entry name" value="GGCT-like_sf"/>
</dbReference>
<comment type="catalytic activity">
    <reaction evidence="12">
        <text>ADP-D-ribose + H2O = D-ribose 5-phosphate + AMP + 2 H(+)</text>
        <dbReference type="Rhea" id="RHEA:10412"/>
        <dbReference type="ChEBI" id="CHEBI:15377"/>
        <dbReference type="ChEBI" id="CHEBI:15378"/>
        <dbReference type="ChEBI" id="CHEBI:57967"/>
        <dbReference type="ChEBI" id="CHEBI:78346"/>
        <dbReference type="ChEBI" id="CHEBI:456215"/>
        <dbReference type="EC" id="3.6.1.13"/>
    </reaction>
</comment>
<dbReference type="EMBL" id="CP015124">
    <property type="protein sequence ID" value="ANP38801.1"/>
    <property type="molecule type" value="Genomic_DNA"/>
</dbReference>
<keyword evidence="7 13" id="KW-0460">Magnesium</keyword>
<comment type="cofactor">
    <cofactor evidence="1 13">
        <name>Mg(2+)</name>
        <dbReference type="ChEBI" id="CHEBI:18420"/>
    </cofactor>
</comment>
<dbReference type="CDD" id="cd24155">
    <property type="entry name" value="NUDIX_ADPRase"/>
    <property type="match status" value="1"/>
</dbReference>
<gene>
    <name evidence="17" type="ORF">JL2886_03933</name>
    <name evidence="18" type="ORF">PXK24_02235</name>
</gene>
<dbReference type="InterPro" id="IPR020084">
    <property type="entry name" value="NUDIX_hydrolase_CS"/>
</dbReference>
<protein>
    <recommendedName>
        <fullName evidence="4">ADP-ribose pyrophosphatase</fullName>
        <ecNumber evidence="3">3.6.1.13</ecNumber>
    </recommendedName>
    <alternativeName>
        <fullName evidence="9">ADP-ribose diphosphatase</fullName>
    </alternativeName>
    <alternativeName>
        <fullName evidence="11">ADP-ribose phosphohydrolase</fullName>
    </alternativeName>
    <alternativeName>
        <fullName evidence="10">Adenosine diphosphoribose pyrophosphatase</fullName>
    </alternativeName>
</protein>
<dbReference type="InterPro" id="IPR000086">
    <property type="entry name" value="NUDIX_hydrolase_dom"/>
</dbReference>
<proteinExistence type="inferred from homology"/>
<organism evidence="17 19">
    <name type="scientific">Phaeobacter gallaeciensis</name>
    <dbReference type="NCBI Taxonomy" id="60890"/>
    <lineage>
        <taxon>Bacteria</taxon>
        <taxon>Pseudomonadati</taxon>
        <taxon>Pseudomonadota</taxon>
        <taxon>Alphaproteobacteria</taxon>
        <taxon>Rhodobacterales</taxon>
        <taxon>Roseobacteraceae</taxon>
        <taxon>Phaeobacter</taxon>
    </lineage>
</organism>
<dbReference type="GO" id="GO:0019693">
    <property type="term" value="P:ribose phosphate metabolic process"/>
    <property type="evidence" value="ECO:0007669"/>
    <property type="project" value="TreeGrafter"/>
</dbReference>
<comment type="similarity">
    <text evidence="2">Belongs to the Nudix hydrolase family. NudF subfamily.</text>
</comment>
<dbReference type="RefSeq" id="WP_065273404.1">
    <property type="nucleotide sequence ID" value="NZ_CP015124.1"/>
</dbReference>
<dbReference type="Proteomes" id="UP000092565">
    <property type="component" value="Chromosome"/>
</dbReference>
<dbReference type="CDD" id="cd06661">
    <property type="entry name" value="GGCT_like"/>
    <property type="match status" value="1"/>
</dbReference>
<reference evidence="17 19" key="1">
    <citation type="submission" date="2016-04" db="EMBL/GenBank/DDBJ databases">
        <authorList>
            <person name="Evans L.H."/>
            <person name="Alamgir A."/>
            <person name="Owens N."/>
            <person name="Weber N.D."/>
            <person name="Virtaneva K."/>
            <person name="Barbian K."/>
            <person name="Babar A."/>
            <person name="Rosenke K."/>
        </authorList>
    </citation>
    <scope>NUCLEOTIDE SEQUENCE [LARGE SCALE GENOMIC DNA]</scope>
    <source>
        <strain evidence="17 19">JL2886</strain>
    </source>
</reference>
<dbReference type="EC" id="3.6.1.13" evidence="3"/>
<evidence type="ECO:0000313" key="18">
    <source>
        <dbReference type="EMBL" id="MDE4164494.1"/>
    </source>
</evidence>
<evidence type="ECO:0000256" key="5">
    <source>
        <dbReference type="ARBA" id="ARBA00022723"/>
    </source>
</evidence>
<dbReference type="PATRIC" id="fig|60890.4.peg.3836"/>
<evidence type="ECO:0000256" key="7">
    <source>
        <dbReference type="ARBA" id="ARBA00022842"/>
    </source>
</evidence>
<dbReference type="Gene3D" id="3.90.79.10">
    <property type="entry name" value="Nucleoside Triphosphate Pyrophosphohydrolase"/>
    <property type="match status" value="1"/>
</dbReference>
<evidence type="ECO:0000256" key="4">
    <source>
        <dbReference type="ARBA" id="ARBA00013297"/>
    </source>
</evidence>
<evidence type="ECO:0000256" key="1">
    <source>
        <dbReference type="ARBA" id="ARBA00001946"/>
    </source>
</evidence>
<name>A0A1B0ZXN4_9RHOB</name>
<dbReference type="Pfam" id="PF00293">
    <property type="entry name" value="NUDIX"/>
    <property type="match status" value="1"/>
</dbReference>
<feature type="binding site" evidence="13">
    <location>
        <position position="281"/>
    </location>
    <ligand>
        <name>Mg(2+)</name>
        <dbReference type="ChEBI" id="CHEBI:18420"/>
        <label>1</label>
    </ligand>
</feature>
<dbReference type="PROSITE" id="PS51462">
    <property type="entry name" value="NUDIX"/>
    <property type="match status" value="1"/>
</dbReference>
<evidence type="ECO:0000256" key="14">
    <source>
        <dbReference type="PIRSR" id="PIRSR604385-3"/>
    </source>
</evidence>
<dbReference type="InterPro" id="IPR015797">
    <property type="entry name" value="NUDIX_hydrolase-like_dom_sf"/>
</dbReference>
<keyword evidence="6 15" id="KW-0378">Hydrolase</keyword>
<sequence>MADLFLYGTLRYVPLLECVLGRSAESLDARQAQLADHAVRQVRDQPFPAIEACEGASAPGLLLRGVTQQDLDALNFYEGGFDYALKQVEVRLEGGEPAHAEVYFPAPGMWDTTELWDLDGWIADWGALSLRAAEEVMDLRGCKSAEEIARIFPSIRRRAASWLAAQARPEDPAHDLARDVRVHGHKRAYVNFFAMEEMDLQFRRYDGSFSPVVNRGVALVGRAAVVLPYDPVRDQVLLIEQFRAATYIAGEKRPWMWEPVAGLIDPGETPEETARREAQEEAGVAVTQLERVAEVYPSSGASGEFIHIFVGLADLDAVEGGGGLASEHEDIRSKVISFSEFIDAVDRNTYQDMPLVTAALWLARHRDRLRAHIG</sequence>
<feature type="binding site" evidence="13">
    <location>
        <position position="261"/>
    </location>
    <ligand>
        <name>Mg(2+)</name>
        <dbReference type="ChEBI" id="CHEBI:18420"/>
        <label>1</label>
    </ligand>
</feature>
<comment type="function">
    <text evidence="8">Acts on ADP-mannose and ADP-glucose as well as ADP-ribose. Prevents glycogen biosynthesis. The reaction catalyzed by this enzyme is a limiting step of the gluconeogenic process.</text>
</comment>
<evidence type="ECO:0000256" key="3">
    <source>
        <dbReference type="ARBA" id="ARBA00012453"/>
    </source>
</evidence>
<evidence type="ECO:0000256" key="11">
    <source>
        <dbReference type="ARBA" id="ARBA00033056"/>
    </source>
</evidence>
<dbReference type="PROSITE" id="PS00893">
    <property type="entry name" value="NUDIX_BOX"/>
    <property type="match status" value="1"/>
</dbReference>
<dbReference type="GO" id="GO:0006753">
    <property type="term" value="P:nucleoside phosphate metabolic process"/>
    <property type="evidence" value="ECO:0007669"/>
    <property type="project" value="TreeGrafter"/>
</dbReference>
<dbReference type="Proteomes" id="UP001218364">
    <property type="component" value="Unassembled WGS sequence"/>
</dbReference>
<dbReference type="InterPro" id="IPR013024">
    <property type="entry name" value="GGCT-like"/>
</dbReference>
<keyword evidence="5 13" id="KW-0479">Metal-binding</keyword>
<evidence type="ECO:0000313" key="19">
    <source>
        <dbReference type="Proteomes" id="UP000092565"/>
    </source>
</evidence>
<dbReference type="InterPro" id="IPR009288">
    <property type="entry name" value="AIG2-like_dom"/>
</dbReference>
<dbReference type="Gene3D" id="3.10.490.10">
    <property type="entry name" value="Gamma-glutamyl cyclotransferase-like"/>
    <property type="match status" value="1"/>
</dbReference>
<evidence type="ECO:0000256" key="12">
    <source>
        <dbReference type="ARBA" id="ARBA00049546"/>
    </source>
</evidence>
<dbReference type="EMBL" id="JARCJK010000001">
    <property type="protein sequence ID" value="MDE4164494.1"/>
    <property type="molecule type" value="Genomic_DNA"/>
</dbReference>
<evidence type="ECO:0000256" key="10">
    <source>
        <dbReference type="ARBA" id="ARBA00030308"/>
    </source>
</evidence>
<dbReference type="SUPFAM" id="SSF55811">
    <property type="entry name" value="Nudix"/>
    <property type="match status" value="1"/>
</dbReference>
<dbReference type="Pfam" id="PF06094">
    <property type="entry name" value="GGACT"/>
    <property type="match status" value="1"/>
</dbReference>
<dbReference type="GO" id="GO:0019144">
    <property type="term" value="F:ADP-sugar diphosphatase activity"/>
    <property type="evidence" value="ECO:0007669"/>
    <property type="project" value="TreeGrafter"/>
</dbReference>
<dbReference type="AlphaFoldDB" id="A0A1B0ZXN4"/>
<keyword evidence="19" id="KW-1185">Reference proteome</keyword>
<feature type="binding site" evidence="13">
    <location>
        <position position="329"/>
    </location>
    <ligand>
        <name>Mg(2+)</name>
        <dbReference type="ChEBI" id="CHEBI:18420"/>
        <label>1</label>
    </ligand>
</feature>
<dbReference type="InterPro" id="IPR020476">
    <property type="entry name" value="Nudix_hydrolase"/>
</dbReference>
<evidence type="ECO:0000313" key="17">
    <source>
        <dbReference type="EMBL" id="ANP38801.1"/>
    </source>
</evidence>
<feature type="binding site" evidence="13">
    <location>
        <position position="277"/>
    </location>
    <ligand>
        <name>Mg(2+)</name>
        <dbReference type="ChEBI" id="CHEBI:18420"/>
        <label>1</label>
    </ligand>
</feature>
<reference evidence="18 20" key="2">
    <citation type="submission" date="2023-02" db="EMBL/GenBank/DDBJ databases">
        <title>Population genomics of bacteria associated with diatom.</title>
        <authorList>
            <person name="Xie J."/>
            <person name="Wang H."/>
        </authorList>
    </citation>
    <scope>NUCLEOTIDE SEQUENCE [LARGE SCALE GENOMIC DNA]</scope>
    <source>
        <strain evidence="18 20">PT47_8</strain>
    </source>
</reference>
<dbReference type="SUPFAM" id="SSF110857">
    <property type="entry name" value="Gamma-glutamyl cyclotransferase-like"/>
    <property type="match status" value="1"/>
</dbReference>
<dbReference type="GO" id="GO:0005829">
    <property type="term" value="C:cytosol"/>
    <property type="evidence" value="ECO:0007669"/>
    <property type="project" value="TreeGrafter"/>
</dbReference>
<evidence type="ECO:0000256" key="6">
    <source>
        <dbReference type="ARBA" id="ARBA00022801"/>
    </source>
</evidence>
<dbReference type="OrthoDB" id="5292471at2"/>
<feature type="short sequence motif" description="Nudix box" evidence="14">
    <location>
        <begin position="262"/>
        <end position="284"/>
    </location>
</feature>
<feature type="domain" description="Nudix hydrolase" evidence="16">
    <location>
        <begin position="219"/>
        <end position="358"/>
    </location>
</feature>
<evidence type="ECO:0000256" key="2">
    <source>
        <dbReference type="ARBA" id="ARBA00007482"/>
    </source>
</evidence>